<feature type="chain" id="PRO_5026840841" evidence="11">
    <location>
        <begin position="23"/>
        <end position="359"/>
    </location>
</feature>
<keyword evidence="10" id="KW-0998">Cell outer membrane</keyword>
<dbReference type="Pfam" id="PF13609">
    <property type="entry name" value="Porin_4"/>
    <property type="match status" value="1"/>
</dbReference>
<evidence type="ECO:0000313" key="13">
    <source>
        <dbReference type="EMBL" id="QKQ50786.1"/>
    </source>
</evidence>
<dbReference type="CDD" id="cd00342">
    <property type="entry name" value="gram_neg_porins"/>
    <property type="match status" value="1"/>
</dbReference>
<dbReference type="InterPro" id="IPR033900">
    <property type="entry name" value="Gram_neg_porin_domain"/>
</dbReference>
<sequence>MQRKFRAAVLASGAALTGVAAAGNDNNLTIYGIVDQSVRYTNHATDSGGNLLQLTNGAITNSRFGFKGEEDLGGGAKAVFRLESGFDPQNGMLNQGGRLFGRYAYVGLSDTQWGTLIAGRQGTESFNFFGDFDPLTVGNYMANSWPFLMTVGRIDNTVTYAGKFGGLNLGATYGFGNQFGSMSKGNYWGGRTSYDAGPLSIGVTYQEMRDLDNQVQRMWGAGAHYTVGLAKIFLGYLGGRDGIGFIDSQLNAANRTVAHGPYSDAPRKDSTLFTGVAYQATPRLTFTGAFYYSSANNINGFSDNRGKRYATVLLAEYSLSRRTQVYGTVDFNRVTGGAWTELPGKSNQTGAGVGLRHIF</sequence>
<dbReference type="InterPro" id="IPR023614">
    <property type="entry name" value="Porin_dom_sf"/>
</dbReference>
<comment type="subcellular location">
    <subcellularLocation>
        <location evidence="1">Cell outer membrane</location>
        <topology evidence="1">Multi-pass membrane protein</topology>
    </subcellularLocation>
</comment>
<dbReference type="Gene3D" id="2.40.160.10">
    <property type="entry name" value="Porin"/>
    <property type="match status" value="1"/>
</dbReference>
<dbReference type="InterPro" id="IPR050298">
    <property type="entry name" value="Gram-neg_bact_OMP"/>
</dbReference>
<accession>A0A6N0JW19</accession>
<reference evidence="13 14" key="1">
    <citation type="submission" date="2020-05" db="EMBL/GenBank/DDBJ databases">
        <title>FDA dAtabase for Regulatory Grade micrObial Sequences (FDA-ARGOS): Supporting development and validation of Infectious Disease Dx tests.</title>
        <authorList>
            <person name="Sproer C."/>
            <person name="Gronow S."/>
            <person name="Severitt S."/>
            <person name="Schroder I."/>
            <person name="Tallon L."/>
            <person name="Sadzewicz L."/>
            <person name="Zhao X."/>
            <person name="Vavikolanu K."/>
            <person name="Mehta A."/>
            <person name="Aluvathingal J."/>
            <person name="Nadendla S."/>
            <person name="Myers T."/>
            <person name="Yan Y."/>
            <person name="Sichtig H."/>
        </authorList>
    </citation>
    <scope>NUCLEOTIDE SEQUENCE [LARGE SCALE GENOMIC DNA]</scope>
    <source>
        <strain evidence="13 14">FDAARGOS_787</strain>
    </source>
</reference>
<comment type="subunit">
    <text evidence="2">Homotrimer.</text>
</comment>
<proteinExistence type="predicted"/>
<evidence type="ECO:0000256" key="10">
    <source>
        <dbReference type="ARBA" id="ARBA00023237"/>
    </source>
</evidence>
<dbReference type="PRINTS" id="PR00184">
    <property type="entry name" value="NEISSPPORIN"/>
</dbReference>
<evidence type="ECO:0000256" key="4">
    <source>
        <dbReference type="ARBA" id="ARBA00022452"/>
    </source>
</evidence>
<keyword evidence="8" id="KW-0626">Porin</keyword>
<evidence type="ECO:0000256" key="2">
    <source>
        <dbReference type="ARBA" id="ARBA00011233"/>
    </source>
</evidence>
<organism evidence="13 14">
    <name type="scientific">Achromobacter denitrificans</name>
    <name type="common">Alcaligenes denitrificans</name>
    <dbReference type="NCBI Taxonomy" id="32002"/>
    <lineage>
        <taxon>Bacteria</taxon>
        <taxon>Pseudomonadati</taxon>
        <taxon>Pseudomonadota</taxon>
        <taxon>Betaproteobacteria</taxon>
        <taxon>Burkholderiales</taxon>
        <taxon>Alcaligenaceae</taxon>
        <taxon>Achromobacter</taxon>
    </lineage>
</organism>
<dbReference type="SUPFAM" id="SSF56935">
    <property type="entry name" value="Porins"/>
    <property type="match status" value="1"/>
</dbReference>
<dbReference type="EMBL" id="CP054569">
    <property type="protein sequence ID" value="QKQ50786.1"/>
    <property type="molecule type" value="Genomic_DNA"/>
</dbReference>
<dbReference type="GO" id="GO:0046930">
    <property type="term" value="C:pore complex"/>
    <property type="evidence" value="ECO:0007669"/>
    <property type="project" value="UniProtKB-KW"/>
</dbReference>
<feature type="domain" description="Porin" evidence="12">
    <location>
        <begin position="9"/>
        <end position="335"/>
    </location>
</feature>
<evidence type="ECO:0000313" key="14">
    <source>
        <dbReference type="Proteomes" id="UP000509782"/>
    </source>
</evidence>
<gene>
    <name evidence="13" type="ORF">FOC81_30330</name>
</gene>
<evidence type="ECO:0000256" key="3">
    <source>
        <dbReference type="ARBA" id="ARBA00022448"/>
    </source>
</evidence>
<dbReference type="PANTHER" id="PTHR34501">
    <property type="entry name" value="PROTEIN YDDL-RELATED"/>
    <property type="match status" value="1"/>
</dbReference>
<keyword evidence="5" id="KW-0812">Transmembrane</keyword>
<evidence type="ECO:0000256" key="7">
    <source>
        <dbReference type="ARBA" id="ARBA00023065"/>
    </source>
</evidence>
<evidence type="ECO:0000256" key="6">
    <source>
        <dbReference type="ARBA" id="ARBA00022729"/>
    </source>
</evidence>
<evidence type="ECO:0000256" key="5">
    <source>
        <dbReference type="ARBA" id="ARBA00022692"/>
    </source>
</evidence>
<dbReference type="PANTHER" id="PTHR34501:SF9">
    <property type="entry name" value="MAJOR OUTER MEMBRANE PROTEIN P.IA"/>
    <property type="match status" value="1"/>
</dbReference>
<dbReference type="InterPro" id="IPR002299">
    <property type="entry name" value="Porin_Neis"/>
</dbReference>
<evidence type="ECO:0000259" key="12">
    <source>
        <dbReference type="Pfam" id="PF13609"/>
    </source>
</evidence>
<evidence type="ECO:0000256" key="11">
    <source>
        <dbReference type="SAM" id="SignalP"/>
    </source>
</evidence>
<dbReference type="GO" id="GO:0009279">
    <property type="term" value="C:cell outer membrane"/>
    <property type="evidence" value="ECO:0007669"/>
    <property type="project" value="UniProtKB-SubCell"/>
</dbReference>
<feature type="signal peptide" evidence="11">
    <location>
        <begin position="1"/>
        <end position="22"/>
    </location>
</feature>
<name>A0A6N0JW19_ACHDE</name>
<keyword evidence="6 11" id="KW-0732">Signal</keyword>
<evidence type="ECO:0000256" key="1">
    <source>
        <dbReference type="ARBA" id="ARBA00004571"/>
    </source>
</evidence>
<dbReference type="Proteomes" id="UP000509782">
    <property type="component" value="Chromosome"/>
</dbReference>
<dbReference type="AlphaFoldDB" id="A0A6N0JW19"/>
<dbReference type="GO" id="GO:0015288">
    <property type="term" value="F:porin activity"/>
    <property type="evidence" value="ECO:0007669"/>
    <property type="project" value="UniProtKB-KW"/>
</dbReference>
<evidence type="ECO:0000256" key="8">
    <source>
        <dbReference type="ARBA" id="ARBA00023114"/>
    </source>
</evidence>
<protein>
    <submittedName>
        <fullName evidence="13">Porin</fullName>
    </submittedName>
</protein>
<evidence type="ECO:0000256" key="9">
    <source>
        <dbReference type="ARBA" id="ARBA00023136"/>
    </source>
</evidence>
<keyword evidence="4" id="KW-1134">Transmembrane beta strand</keyword>
<dbReference type="RefSeq" id="WP_174717341.1">
    <property type="nucleotide sequence ID" value="NZ_CP054569.1"/>
</dbReference>
<keyword evidence="9" id="KW-0472">Membrane</keyword>
<keyword evidence="7" id="KW-0406">Ion transport</keyword>
<keyword evidence="3" id="KW-0813">Transport</keyword>
<dbReference type="GO" id="GO:0006811">
    <property type="term" value="P:monoatomic ion transport"/>
    <property type="evidence" value="ECO:0007669"/>
    <property type="project" value="UniProtKB-KW"/>
</dbReference>